<evidence type="ECO:0000256" key="5">
    <source>
        <dbReference type="ARBA" id="ARBA00022475"/>
    </source>
</evidence>
<evidence type="ECO:0000256" key="3">
    <source>
        <dbReference type="ARBA" id="ARBA00014962"/>
    </source>
</evidence>
<dbReference type="Proteomes" id="UP000435357">
    <property type="component" value="Unassembled WGS sequence"/>
</dbReference>
<dbReference type="GO" id="GO:0015031">
    <property type="term" value="P:protein transport"/>
    <property type="evidence" value="ECO:0007669"/>
    <property type="project" value="UniProtKB-KW"/>
</dbReference>
<dbReference type="PRINTS" id="PR01853">
    <property type="entry name" value="YAJCTRNLCASE"/>
</dbReference>
<reference evidence="12 13" key="1">
    <citation type="submission" date="2019-09" db="EMBL/GenBank/DDBJ databases">
        <title>Genomes of Cryomorphaceae.</title>
        <authorList>
            <person name="Bowman J.P."/>
        </authorList>
    </citation>
    <scope>NUCLEOTIDE SEQUENCE [LARGE SCALE GENOMIC DNA]</scope>
    <source>
        <strain evidence="12 13">KCTC 52047</strain>
    </source>
</reference>
<comment type="similarity">
    <text evidence="2">Belongs to the YajC family.</text>
</comment>
<dbReference type="NCBIfam" id="TIGR00739">
    <property type="entry name" value="yajC"/>
    <property type="match status" value="1"/>
</dbReference>
<keyword evidence="9" id="KW-0811">Translocation</keyword>
<evidence type="ECO:0000256" key="1">
    <source>
        <dbReference type="ARBA" id="ARBA00004162"/>
    </source>
</evidence>
<name>A0A6N6M7T4_9FLAO</name>
<keyword evidence="4" id="KW-0813">Transport</keyword>
<keyword evidence="8 11" id="KW-1133">Transmembrane helix</keyword>
<comment type="subcellular location">
    <subcellularLocation>
        <location evidence="1">Cell membrane</location>
        <topology evidence="1">Single-pass membrane protein</topology>
    </subcellularLocation>
</comment>
<dbReference type="GO" id="GO:0005886">
    <property type="term" value="C:plasma membrane"/>
    <property type="evidence" value="ECO:0007669"/>
    <property type="project" value="UniProtKB-SubCell"/>
</dbReference>
<keyword evidence="13" id="KW-1185">Reference proteome</keyword>
<gene>
    <name evidence="12" type="primary">yajC</name>
    <name evidence="12" type="ORF">F3059_06290</name>
</gene>
<protein>
    <recommendedName>
        <fullName evidence="3">Sec translocon accessory complex subunit YajC</fullName>
    </recommendedName>
</protein>
<evidence type="ECO:0000256" key="9">
    <source>
        <dbReference type="ARBA" id="ARBA00023010"/>
    </source>
</evidence>
<keyword evidence="5" id="KW-1003">Cell membrane</keyword>
<sequence>MENLQGLLENFGPLLLIIVVFYFFMIRPQMKKAKEAKKFKENLKKGDHVVTIGGIHGKLAELNETTVVIDINGKFKLTVERSAISPEYSKGTGESTLAQQPQK</sequence>
<dbReference type="SMART" id="SM01323">
    <property type="entry name" value="YajC"/>
    <property type="match status" value="1"/>
</dbReference>
<dbReference type="InterPro" id="IPR003849">
    <property type="entry name" value="Preprotein_translocase_YajC"/>
</dbReference>
<comment type="caution">
    <text evidence="12">The sequence shown here is derived from an EMBL/GenBank/DDBJ whole genome shotgun (WGS) entry which is preliminary data.</text>
</comment>
<dbReference type="Pfam" id="PF02699">
    <property type="entry name" value="YajC"/>
    <property type="match status" value="1"/>
</dbReference>
<evidence type="ECO:0000256" key="6">
    <source>
        <dbReference type="ARBA" id="ARBA00022692"/>
    </source>
</evidence>
<feature type="transmembrane region" description="Helical" evidence="11">
    <location>
        <begin position="6"/>
        <end position="25"/>
    </location>
</feature>
<evidence type="ECO:0000256" key="4">
    <source>
        <dbReference type="ARBA" id="ARBA00022448"/>
    </source>
</evidence>
<evidence type="ECO:0000256" key="8">
    <source>
        <dbReference type="ARBA" id="ARBA00022989"/>
    </source>
</evidence>
<evidence type="ECO:0000256" key="11">
    <source>
        <dbReference type="SAM" id="Phobius"/>
    </source>
</evidence>
<keyword evidence="6 11" id="KW-0812">Transmembrane</keyword>
<evidence type="ECO:0000313" key="13">
    <source>
        <dbReference type="Proteomes" id="UP000435357"/>
    </source>
</evidence>
<accession>A0A6N6M7T4</accession>
<dbReference type="RefSeq" id="WP_151167330.1">
    <property type="nucleotide sequence ID" value="NZ_WACR01000005.1"/>
</dbReference>
<keyword evidence="10 11" id="KW-0472">Membrane</keyword>
<evidence type="ECO:0000256" key="7">
    <source>
        <dbReference type="ARBA" id="ARBA00022927"/>
    </source>
</evidence>
<dbReference type="PANTHER" id="PTHR33909:SF1">
    <property type="entry name" value="SEC TRANSLOCON ACCESSORY COMPLEX SUBUNIT YAJC"/>
    <property type="match status" value="1"/>
</dbReference>
<organism evidence="12 13">
    <name type="scientific">Salibacter halophilus</name>
    <dbReference type="NCBI Taxonomy" id="1803916"/>
    <lineage>
        <taxon>Bacteria</taxon>
        <taxon>Pseudomonadati</taxon>
        <taxon>Bacteroidota</taxon>
        <taxon>Flavobacteriia</taxon>
        <taxon>Flavobacteriales</taxon>
        <taxon>Salibacteraceae</taxon>
        <taxon>Salibacter</taxon>
    </lineage>
</organism>
<proteinExistence type="inferred from homology"/>
<dbReference type="PANTHER" id="PTHR33909">
    <property type="entry name" value="SEC TRANSLOCON ACCESSORY COMPLEX SUBUNIT YAJC"/>
    <property type="match status" value="1"/>
</dbReference>
<evidence type="ECO:0000256" key="10">
    <source>
        <dbReference type="ARBA" id="ARBA00023136"/>
    </source>
</evidence>
<dbReference type="EMBL" id="WACR01000005">
    <property type="protein sequence ID" value="KAB1064307.1"/>
    <property type="molecule type" value="Genomic_DNA"/>
</dbReference>
<dbReference type="AlphaFoldDB" id="A0A6N6M7T4"/>
<evidence type="ECO:0000313" key="12">
    <source>
        <dbReference type="EMBL" id="KAB1064307.1"/>
    </source>
</evidence>
<evidence type="ECO:0000256" key="2">
    <source>
        <dbReference type="ARBA" id="ARBA00006742"/>
    </source>
</evidence>
<dbReference type="OrthoDB" id="9800132at2"/>
<keyword evidence="7" id="KW-0653">Protein transport</keyword>